<evidence type="ECO:0000313" key="2">
    <source>
        <dbReference type="WBParaSite" id="PDA_v2.g8474.t1"/>
    </source>
</evidence>
<evidence type="ECO:0000313" key="1">
    <source>
        <dbReference type="Proteomes" id="UP000887578"/>
    </source>
</evidence>
<name>A0A914R1U5_9BILA</name>
<dbReference type="WBParaSite" id="PDA_v2.g8474.t1">
    <property type="protein sequence ID" value="PDA_v2.g8474.t1"/>
    <property type="gene ID" value="PDA_v2.g8474"/>
</dbReference>
<proteinExistence type="predicted"/>
<reference evidence="2" key="1">
    <citation type="submission" date="2022-11" db="UniProtKB">
        <authorList>
            <consortium name="WormBaseParasite"/>
        </authorList>
    </citation>
    <scope>IDENTIFICATION</scope>
</reference>
<dbReference type="Proteomes" id="UP000887578">
    <property type="component" value="Unplaced"/>
</dbReference>
<dbReference type="AlphaFoldDB" id="A0A914R1U5"/>
<keyword evidence="1" id="KW-1185">Reference proteome</keyword>
<sequence>MEKFYEQYVIFGPRPLTFEMKKNYEKNLSLLKQFQTAGDDDKKLLKCLRQLENEESVIANIELRLGNKTSCTTKAIWKYYIEYLRDKNPILMLEVYLRYCRFFISDTEMIKEYRNEIERIEKFQAVFIFWIDTIEWELDFGDLRIAHCLLVKALKIMEIHLVIQELTTKEIFSKYFDSCK</sequence>
<organism evidence="1 2">
    <name type="scientific">Panagrolaimus davidi</name>
    <dbReference type="NCBI Taxonomy" id="227884"/>
    <lineage>
        <taxon>Eukaryota</taxon>
        <taxon>Metazoa</taxon>
        <taxon>Ecdysozoa</taxon>
        <taxon>Nematoda</taxon>
        <taxon>Chromadorea</taxon>
        <taxon>Rhabditida</taxon>
        <taxon>Tylenchina</taxon>
        <taxon>Panagrolaimomorpha</taxon>
        <taxon>Panagrolaimoidea</taxon>
        <taxon>Panagrolaimidae</taxon>
        <taxon>Panagrolaimus</taxon>
    </lineage>
</organism>
<accession>A0A914R1U5</accession>
<protein>
    <submittedName>
        <fullName evidence="2">Uncharacterized protein</fullName>
    </submittedName>
</protein>